<sequence length="102" mass="11205">MVNSIIQARLTVLLNVSRSAISQRESVEGSSPSTQYLLQIASLLKISFEWLATGSNTNQNKIMNIVNEPEFSAEELEILQIIKKALVGKKCALLAIKQTCKG</sequence>
<dbReference type="Pfam" id="PF01381">
    <property type="entry name" value="HTH_3"/>
    <property type="match status" value="1"/>
</dbReference>
<dbReference type="AlphaFoldDB" id="A0A6N0HQZ0"/>
<keyword evidence="3" id="KW-1185">Reference proteome</keyword>
<protein>
    <recommendedName>
        <fullName evidence="1">HTH cro/C1-type domain-containing protein</fullName>
    </recommendedName>
</protein>
<reference evidence="2 3" key="1">
    <citation type="submission" date="2020-05" db="EMBL/GenBank/DDBJ databases">
        <title>Horizontal transmission and recombination maintain forever young bacterial symbiont genomes.</title>
        <authorList>
            <person name="Russell S.L."/>
            <person name="Pepper-Tunick E."/>
            <person name="Svedberg J."/>
            <person name="Byrne A."/>
            <person name="Ruelas Castillo J."/>
            <person name="Vollmers C."/>
            <person name="Beinart R.A."/>
            <person name="Corbett-Detig R."/>
        </authorList>
    </citation>
    <scope>NUCLEOTIDE SEQUENCE [LARGE SCALE GENOMIC DNA]</scope>
    <source>
        <strain evidence="2">JDF_Ridge</strain>
    </source>
</reference>
<dbReference type="CDD" id="cd00093">
    <property type="entry name" value="HTH_XRE"/>
    <property type="match status" value="1"/>
</dbReference>
<evidence type="ECO:0000313" key="3">
    <source>
        <dbReference type="Proteomes" id="UP000509429"/>
    </source>
</evidence>
<dbReference type="SUPFAM" id="SSF47413">
    <property type="entry name" value="lambda repressor-like DNA-binding domains"/>
    <property type="match status" value="1"/>
</dbReference>
<dbReference type="InterPro" id="IPR001387">
    <property type="entry name" value="Cro/C1-type_HTH"/>
</dbReference>
<dbReference type="KEGG" id="reo:HUE58_06260"/>
<evidence type="ECO:0000313" key="2">
    <source>
        <dbReference type="EMBL" id="QKQ24688.1"/>
    </source>
</evidence>
<feature type="domain" description="HTH cro/C1-type" evidence="1">
    <location>
        <begin position="13"/>
        <end position="51"/>
    </location>
</feature>
<dbReference type="InterPro" id="IPR010982">
    <property type="entry name" value="Lambda_DNA-bd_dom_sf"/>
</dbReference>
<proteinExistence type="predicted"/>
<name>A0A6N0HQZ0_9GAMM</name>
<dbReference type="GO" id="GO:0003677">
    <property type="term" value="F:DNA binding"/>
    <property type="evidence" value="ECO:0007669"/>
    <property type="project" value="InterPro"/>
</dbReference>
<dbReference type="PROSITE" id="PS50943">
    <property type="entry name" value="HTH_CROC1"/>
    <property type="match status" value="1"/>
</dbReference>
<evidence type="ECO:0000259" key="1">
    <source>
        <dbReference type="PROSITE" id="PS50943"/>
    </source>
</evidence>
<dbReference type="Proteomes" id="UP000509429">
    <property type="component" value="Chromosome"/>
</dbReference>
<dbReference type="EMBL" id="CP054490">
    <property type="protein sequence ID" value="QKQ24688.1"/>
    <property type="molecule type" value="Genomic_DNA"/>
</dbReference>
<dbReference type="Gene3D" id="1.10.260.40">
    <property type="entry name" value="lambda repressor-like DNA-binding domains"/>
    <property type="match status" value="1"/>
</dbReference>
<gene>
    <name evidence="2" type="ORF">HUE58_06260</name>
</gene>
<accession>A0A6N0HQZ0</accession>
<dbReference type="RefSeq" id="WP_174606124.1">
    <property type="nucleotide sequence ID" value="NZ_CP054490.1"/>
</dbReference>
<organism evidence="2 3">
    <name type="scientific">Candidatus Ruthia endofausta</name>
    <dbReference type="NCBI Taxonomy" id="2738852"/>
    <lineage>
        <taxon>Bacteria</taxon>
        <taxon>Pseudomonadati</taxon>
        <taxon>Pseudomonadota</taxon>
        <taxon>Gammaproteobacteria</taxon>
        <taxon>Candidatus Pseudothioglobaceae</taxon>
        <taxon>Candidatus Ruthturnera</taxon>
    </lineage>
</organism>